<dbReference type="AlphaFoldDB" id="A0A3Q2QZL7"/>
<proteinExistence type="predicted"/>
<dbReference type="Pfam" id="PF01335">
    <property type="entry name" value="DED"/>
    <property type="match status" value="1"/>
</dbReference>
<dbReference type="GeneTree" id="ENSGT00390000002105"/>
<reference evidence="3" key="1">
    <citation type="submission" date="2025-08" db="UniProtKB">
        <authorList>
            <consortium name="Ensembl"/>
        </authorList>
    </citation>
    <scope>IDENTIFICATION</scope>
</reference>
<dbReference type="PANTHER" id="PTHR15077">
    <property type="entry name" value="FAS-ASSOCIATING DEATH DOMAIN-CONTAINING PROTEIN FADD"/>
    <property type="match status" value="1"/>
</dbReference>
<dbReference type="InterPro" id="IPR016729">
    <property type="entry name" value="FADD"/>
</dbReference>
<keyword evidence="4" id="KW-1185">Reference proteome</keyword>
<dbReference type="SUPFAM" id="SSF47986">
    <property type="entry name" value="DEATH domain"/>
    <property type="match status" value="1"/>
</dbReference>
<dbReference type="GO" id="GO:0005123">
    <property type="term" value="F:death receptor binding"/>
    <property type="evidence" value="ECO:0007669"/>
    <property type="project" value="TreeGrafter"/>
</dbReference>
<dbReference type="GO" id="GO:0031265">
    <property type="term" value="C:CD95 death-inducing signaling complex"/>
    <property type="evidence" value="ECO:0007669"/>
    <property type="project" value="TreeGrafter"/>
</dbReference>
<evidence type="ECO:0000313" key="3">
    <source>
        <dbReference type="Ensembl" id="ENSFHEP00000033591.1"/>
    </source>
</evidence>
<dbReference type="GO" id="GO:0042981">
    <property type="term" value="P:regulation of apoptotic process"/>
    <property type="evidence" value="ECO:0007669"/>
    <property type="project" value="InterPro"/>
</dbReference>
<dbReference type="InterPro" id="IPR011029">
    <property type="entry name" value="DEATH-like_dom_sf"/>
</dbReference>
<dbReference type="STRING" id="8078.ENSFHEP00000033591"/>
<reference evidence="3" key="2">
    <citation type="submission" date="2025-09" db="UniProtKB">
        <authorList>
            <consortium name="Ensembl"/>
        </authorList>
    </citation>
    <scope>IDENTIFICATION</scope>
</reference>
<name>A0A3Q2QZL7_FUNHE</name>
<dbReference type="SMART" id="SM00031">
    <property type="entry name" value="DED"/>
    <property type="match status" value="1"/>
</dbReference>
<dbReference type="GO" id="GO:0097191">
    <property type="term" value="P:extrinsic apoptotic signaling pathway"/>
    <property type="evidence" value="ECO:0007669"/>
    <property type="project" value="TreeGrafter"/>
</dbReference>
<dbReference type="Ensembl" id="ENSFHET00000028031.1">
    <property type="protein sequence ID" value="ENSFHEP00000033591.1"/>
    <property type="gene ID" value="ENSFHEG00000020797.1"/>
</dbReference>
<dbReference type="InterPro" id="IPR000488">
    <property type="entry name" value="Death_dom"/>
</dbReference>
<dbReference type="FunFam" id="1.10.533.10:FF:000059">
    <property type="entry name" value="Fas-associated via death domain"/>
    <property type="match status" value="1"/>
</dbReference>
<organism evidence="3 4">
    <name type="scientific">Fundulus heteroclitus</name>
    <name type="common">Killifish</name>
    <name type="synonym">Mummichog</name>
    <dbReference type="NCBI Taxonomy" id="8078"/>
    <lineage>
        <taxon>Eukaryota</taxon>
        <taxon>Metazoa</taxon>
        <taxon>Chordata</taxon>
        <taxon>Craniata</taxon>
        <taxon>Vertebrata</taxon>
        <taxon>Euteleostomi</taxon>
        <taxon>Actinopterygii</taxon>
        <taxon>Neopterygii</taxon>
        <taxon>Teleostei</taxon>
        <taxon>Neoteleostei</taxon>
        <taxon>Acanthomorphata</taxon>
        <taxon>Ovalentaria</taxon>
        <taxon>Atherinomorphae</taxon>
        <taxon>Cyprinodontiformes</taxon>
        <taxon>Fundulidae</taxon>
        <taxon>Fundulus</taxon>
    </lineage>
</organism>
<feature type="domain" description="Death" evidence="1">
    <location>
        <begin position="103"/>
        <end position="187"/>
    </location>
</feature>
<protein>
    <submittedName>
        <fullName evidence="3">Fas associated via death domain</fullName>
    </submittedName>
</protein>
<sequence>MSASQLNFVLLEISNQLNDENLEKLKFLVRAQIGKQKLEKIKTGHQLFEALSERGHLADDKTDFLSNLLRQIQRNDLADKLNNLETQSRDPDNDISDTERAKLSIATEVIGQHLGKNWRKLGRKLKLSEVKLDSIATRHPTDLEETAVELLKEWKKIRSVEARAEELIAALRNCDLNLTADKIEERPEFETAGHV</sequence>
<dbReference type="PROSITE" id="PS50168">
    <property type="entry name" value="DED"/>
    <property type="match status" value="1"/>
</dbReference>
<dbReference type="Gene3D" id="1.10.533.10">
    <property type="entry name" value="Death Domain, Fas"/>
    <property type="match status" value="2"/>
</dbReference>
<dbReference type="PANTHER" id="PTHR15077:SF10">
    <property type="entry name" value="FAS-ASSOCIATED DEATH DOMAIN PROTEIN"/>
    <property type="match status" value="1"/>
</dbReference>
<dbReference type="PROSITE" id="PS50017">
    <property type="entry name" value="DEATH_DOMAIN"/>
    <property type="match status" value="1"/>
</dbReference>
<evidence type="ECO:0000259" key="1">
    <source>
        <dbReference type="PROSITE" id="PS50017"/>
    </source>
</evidence>
<accession>A0A3Q2QZL7</accession>
<dbReference type="GO" id="GO:0089720">
    <property type="term" value="F:caspase binding"/>
    <property type="evidence" value="ECO:0007669"/>
    <property type="project" value="TreeGrafter"/>
</dbReference>
<evidence type="ECO:0000259" key="2">
    <source>
        <dbReference type="PROSITE" id="PS50168"/>
    </source>
</evidence>
<evidence type="ECO:0000313" key="4">
    <source>
        <dbReference type="Proteomes" id="UP000265000"/>
    </source>
</evidence>
<dbReference type="InterPro" id="IPR001875">
    <property type="entry name" value="DED_dom"/>
</dbReference>
<dbReference type="GO" id="GO:0045089">
    <property type="term" value="P:positive regulation of innate immune response"/>
    <property type="evidence" value="ECO:0007669"/>
    <property type="project" value="TreeGrafter"/>
</dbReference>
<feature type="domain" description="DED" evidence="2">
    <location>
        <begin position="5"/>
        <end position="83"/>
    </location>
</feature>
<dbReference type="CDD" id="cd08336">
    <property type="entry name" value="DED_FADD"/>
    <property type="match status" value="1"/>
</dbReference>
<dbReference type="Pfam" id="PF00531">
    <property type="entry name" value="Death"/>
    <property type="match status" value="1"/>
</dbReference>
<dbReference type="SMART" id="SM00005">
    <property type="entry name" value="DEATH"/>
    <property type="match status" value="1"/>
</dbReference>
<dbReference type="Proteomes" id="UP000265000">
    <property type="component" value="Unplaced"/>
</dbReference>